<dbReference type="AlphaFoldDB" id="A0A2B5HPR6"/>
<evidence type="ECO:0000259" key="1">
    <source>
        <dbReference type="Pfam" id="PF10651"/>
    </source>
</evidence>
<feature type="domain" description="BppU N-terminal" evidence="1">
    <location>
        <begin position="3"/>
        <end position="137"/>
    </location>
</feature>
<accession>A0A2B5HPR6</accession>
<dbReference type="Proteomes" id="UP000219775">
    <property type="component" value="Unassembled WGS sequence"/>
</dbReference>
<evidence type="ECO:0000313" key="2">
    <source>
        <dbReference type="EMBL" id="PEM66644.1"/>
    </source>
</evidence>
<dbReference type="InterPro" id="IPR018913">
    <property type="entry name" value="BppU_N"/>
</dbReference>
<protein>
    <recommendedName>
        <fullName evidence="1">BppU N-terminal domain-containing protein</fullName>
    </recommendedName>
</protein>
<gene>
    <name evidence="2" type="ORF">CN613_21660</name>
</gene>
<sequence length="463" mass="52343">MKTQTLTIDIADPNFMKVITSRINDKNGLKLTILLKNGGYPYDLSGYAIKYEAGNNLGSFIRDDCKIIDASNGVFEYTFSAAAVSTNVWVAYFAFEKGEERFTTQNIKVLLSVDVKQGKINLDNYISDFDKALEAVKGYRKEIDDTNKKIAELTKLINANNVQVPKLTTDVGGALISISDATKNILDEIVARGLGINTIYCHGSVQGNTPNAKSWRGISFINSPTYGFVFAKDYQNKLWTNYIDDAKGWLGWVEHPSFEDVKKLFSLWGFDEKRLLLNGKSILEEETDALVISKDSKYKKVKVEADLLIHNKLQAPSNVAVWFHKEKRYNSGKWIVEFNDLPRWGFNRSVDRFGGLFHIKESGIYDIHAYMSSLAQTADAEHILEIHILDASGKTIEEHEIAGEVSGYVSKWVRMTGSFCWYFTAGQKFKVVYNNKDKDQIYVWEARTTVTQLSKGLDENTPV</sequence>
<dbReference type="EMBL" id="NUDP01000085">
    <property type="protein sequence ID" value="PEM66644.1"/>
    <property type="molecule type" value="Genomic_DNA"/>
</dbReference>
<organism evidence="2 3">
    <name type="scientific">Bacillus pseudomycoides</name>
    <dbReference type="NCBI Taxonomy" id="64104"/>
    <lineage>
        <taxon>Bacteria</taxon>
        <taxon>Bacillati</taxon>
        <taxon>Bacillota</taxon>
        <taxon>Bacilli</taxon>
        <taxon>Bacillales</taxon>
        <taxon>Bacillaceae</taxon>
        <taxon>Bacillus</taxon>
        <taxon>Bacillus cereus group</taxon>
    </lineage>
</organism>
<proteinExistence type="predicted"/>
<evidence type="ECO:0000313" key="3">
    <source>
        <dbReference type="Proteomes" id="UP000219775"/>
    </source>
</evidence>
<dbReference type="Gene3D" id="2.60.40.3350">
    <property type="match status" value="1"/>
</dbReference>
<dbReference type="RefSeq" id="WP_097969977.1">
    <property type="nucleotide sequence ID" value="NZ_NUBH01000071.1"/>
</dbReference>
<dbReference type="Pfam" id="PF10651">
    <property type="entry name" value="BppU_N"/>
    <property type="match status" value="1"/>
</dbReference>
<reference evidence="2 3" key="1">
    <citation type="submission" date="2017-09" db="EMBL/GenBank/DDBJ databases">
        <title>Large-scale bioinformatics analysis of Bacillus genomes uncovers conserved roles of natural products in bacterial physiology.</title>
        <authorList>
            <consortium name="Agbiome Team Llc"/>
            <person name="Bleich R.M."/>
            <person name="Grubbs K.J."/>
            <person name="Santa Maria K.C."/>
            <person name="Allen S.E."/>
            <person name="Farag S."/>
            <person name="Shank E.A."/>
            <person name="Bowers A."/>
        </authorList>
    </citation>
    <scope>NUCLEOTIDE SEQUENCE [LARGE SCALE GENOMIC DNA]</scope>
    <source>
        <strain evidence="2 3">AFS009893</strain>
    </source>
</reference>
<name>A0A2B5HPR6_9BACI</name>
<comment type="caution">
    <text evidence="2">The sequence shown here is derived from an EMBL/GenBank/DDBJ whole genome shotgun (WGS) entry which is preliminary data.</text>
</comment>